<dbReference type="PANTHER" id="PTHR12247">
    <property type="entry name" value="POLYCOMB GROUP PROTEIN"/>
    <property type="match status" value="1"/>
</dbReference>
<sequence length="278" mass="30279">MSKHGDLRRAAAVSAGREALSTPRDGQEPEVKMLSMSELFHHLPNRLAARPNAQTHVIDGYVIQESLDPFAVGYVAKAVKAEPTSLPMDLDRPSATTPAPHSKARPQRYLAGSVTSAATTRSTQTPAQDHTSASTTAPAPPPLLGLEASMSSEPNLAAMTRLVLAPLPAPIQIPAPIMVTPADPVPDPNTLKRMQVFLQKRPSILAPKKPIKWTVHDVAVYIRRLPGYAQYADEFRRQLIDGEALFLLNEQHLMDVMGMKLGPALKICDMIRELGEKK</sequence>
<dbReference type="InterPro" id="IPR013761">
    <property type="entry name" value="SAM/pointed_sf"/>
</dbReference>
<dbReference type="GO" id="GO:0035102">
    <property type="term" value="C:PRC1 complex"/>
    <property type="evidence" value="ECO:0007669"/>
    <property type="project" value="TreeGrafter"/>
</dbReference>
<name>A0AAQ4DS31_AMBAM</name>
<feature type="compositionally biased region" description="Polar residues" evidence="1">
    <location>
        <begin position="113"/>
        <end position="130"/>
    </location>
</feature>
<dbReference type="InterPro" id="IPR001660">
    <property type="entry name" value="SAM"/>
</dbReference>
<organism evidence="3 4">
    <name type="scientific">Amblyomma americanum</name>
    <name type="common">Lone star tick</name>
    <dbReference type="NCBI Taxonomy" id="6943"/>
    <lineage>
        <taxon>Eukaryota</taxon>
        <taxon>Metazoa</taxon>
        <taxon>Ecdysozoa</taxon>
        <taxon>Arthropoda</taxon>
        <taxon>Chelicerata</taxon>
        <taxon>Arachnida</taxon>
        <taxon>Acari</taxon>
        <taxon>Parasitiformes</taxon>
        <taxon>Ixodida</taxon>
        <taxon>Ixodoidea</taxon>
        <taxon>Ixodidae</taxon>
        <taxon>Amblyomminae</taxon>
        <taxon>Amblyomma</taxon>
    </lineage>
</organism>
<proteinExistence type="predicted"/>
<comment type="caution">
    <text evidence="3">The sequence shown here is derived from an EMBL/GenBank/DDBJ whole genome shotgun (WGS) entry which is preliminary data.</text>
</comment>
<feature type="region of interest" description="Disordered" evidence="1">
    <location>
        <begin position="85"/>
        <end position="148"/>
    </location>
</feature>
<evidence type="ECO:0000256" key="1">
    <source>
        <dbReference type="SAM" id="MobiDB-lite"/>
    </source>
</evidence>
<evidence type="ECO:0000313" key="3">
    <source>
        <dbReference type="EMBL" id="KAK8765271.1"/>
    </source>
</evidence>
<dbReference type="AlphaFoldDB" id="A0AAQ4DS31"/>
<dbReference type="PANTHER" id="PTHR12247:SF138">
    <property type="entry name" value="POLYHOMEOTIC DISTAL, ISOFORM A-RELATED"/>
    <property type="match status" value="1"/>
</dbReference>
<accession>A0AAQ4DS31</accession>
<dbReference type="Pfam" id="PF00536">
    <property type="entry name" value="SAM_1"/>
    <property type="match status" value="1"/>
</dbReference>
<evidence type="ECO:0000313" key="4">
    <source>
        <dbReference type="Proteomes" id="UP001321473"/>
    </source>
</evidence>
<feature type="region of interest" description="Disordered" evidence="1">
    <location>
        <begin position="1"/>
        <end position="28"/>
    </location>
</feature>
<reference evidence="3 4" key="1">
    <citation type="journal article" date="2023" name="Arcadia Sci">
        <title>De novo assembly of a long-read Amblyomma americanum tick genome.</title>
        <authorList>
            <person name="Chou S."/>
            <person name="Poskanzer K.E."/>
            <person name="Rollins M."/>
            <person name="Thuy-Boun P.S."/>
        </authorList>
    </citation>
    <scope>NUCLEOTIDE SEQUENCE [LARGE SCALE GENOMIC DNA]</scope>
    <source>
        <strain evidence="3">F_SG_1</strain>
        <tissue evidence="3">Salivary glands</tissue>
    </source>
</reference>
<dbReference type="SMART" id="SM00454">
    <property type="entry name" value="SAM"/>
    <property type="match status" value="1"/>
</dbReference>
<dbReference type="GO" id="GO:0045892">
    <property type="term" value="P:negative regulation of DNA-templated transcription"/>
    <property type="evidence" value="ECO:0007669"/>
    <property type="project" value="TreeGrafter"/>
</dbReference>
<dbReference type="EMBL" id="JARKHS020027548">
    <property type="protein sequence ID" value="KAK8765271.1"/>
    <property type="molecule type" value="Genomic_DNA"/>
</dbReference>
<protein>
    <recommendedName>
        <fullName evidence="2">SAM domain-containing protein</fullName>
    </recommendedName>
</protein>
<keyword evidence="4" id="KW-1185">Reference proteome</keyword>
<dbReference type="GO" id="GO:0003682">
    <property type="term" value="F:chromatin binding"/>
    <property type="evidence" value="ECO:0007669"/>
    <property type="project" value="TreeGrafter"/>
</dbReference>
<dbReference type="GO" id="GO:0042393">
    <property type="term" value="F:histone binding"/>
    <property type="evidence" value="ECO:0007669"/>
    <property type="project" value="TreeGrafter"/>
</dbReference>
<dbReference type="InterPro" id="IPR050548">
    <property type="entry name" value="PcG_chromatin_remod_factors"/>
</dbReference>
<dbReference type="Gene3D" id="1.10.150.50">
    <property type="entry name" value="Transcription Factor, Ets-1"/>
    <property type="match status" value="1"/>
</dbReference>
<dbReference type="PROSITE" id="PS50105">
    <property type="entry name" value="SAM_DOMAIN"/>
    <property type="match status" value="1"/>
</dbReference>
<dbReference type="SUPFAM" id="SSF47769">
    <property type="entry name" value="SAM/Pointed domain"/>
    <property type="match status" value="1"/>
</dbReference>
<feature type="domain" description="SAM" evidence="2">
    <location>
        <begin position="213"/>
        <end position="277"/>
    </location>
</feature>
<evidence type="ECO:0000259" key="2">
    <source>
        <dbReference type="PROSITE" id="PS50105"/>
    </source>
</evidence>
<dbReference type="Proteomes" id="UP001321473">
    <property type="component" value="Unassembled WGS sequence"/>
</dbReference>
<gene>
    <name evidence="3" type="ORF">V5799_032107</name>
</gene>
<dbReference type="CDD" id="cd09509">
    <property type="entry name" value="SAM_Polycomb"/>
    <property type="match status" value="1"/>
</dbReference>